<organism evidence="6 7">
    <name type="scientific">Streptosporangium jomthongense</name>
    <dbReference type="NCBI Taxonomy" id="1193683"/>
    <lineage>
        <taxon>Bacteria</taxon>
        <taxon>Bacillati</taxon>
        <taxon>Actinomycetota</taxon>
        <taxon>Actinomycetes</taxon>
        <taxon>Streptosporangiales</taxon>
        <taxon>Streptosporangiaceae</taxon>
        <taxon>Streptosporangium</taxon>
    </lineage>
</organism>
<sequence length="299" mass="33192">MELRDIEIFLTLAEELHFGRTAQRLRLTPARVSQSVKKQERQIGALLFDRSSHHVALTALGRRLRDDLQPAYQALRKGLDNARLTASTGTAAADTPLRLGIVGGGPLDDLRPVFDEFTSRHPEHPIQLRSIPFGRPFAGLRRGDLDLAVLWLPVREPDLVVGPLMFTEPFVLAVGIRHRLAQRESVTYEDLAAETTLAADVPDYWRAAVVPFRTPSGHPIRVGPTVADWMELVAIVANGEIVAPVHAHAVRYHTRPDIAYIPITGVPDSRWAPVWRADAESDVIRAFLDVITDLGPLHL</sequence>
<evidence type="ECO:0000313" key="7">
    <source>
        <dbReference type="Proteomes" id="UP001595698"/>
    </source>
</evidence>
<proteinExistence type="inferred from homology"/>
<keyword evidence="2" id="KW-0805">Transcription regulation</keyword>
<dbReference type="InterPro" id="IPR005119">
    <property type="entry name" value="LysR_subst-bd"/>
</dbReference>
<dbReference type="Gene3D" id="1.10.10.10">
    <property type="entry name" value="Winged helix-like DNA-binding domain superfamily/Winged helix DNA-binding domain"/>
    <property type="match status" value="1"/>
</dbReference>
<comment type="similarity">
    <text evidence="1">Belongs to the LysR transcriptional regulatory family.</text>
</comment>
<dbReference type="Gene3D" id="3.40.190.10">
    <property type="entry name" value="Periplasmic binding protein-like II"/>
    <property type="match status" value="2"/>
</dbReference>
<keyword evidence="4" id="KW-0804">Transcription</keyword>
<dbReference type="PANTHER" id="PTHR30346">
    <property type="entry name" value="TRANSCRIPTIONAL DUAL REGULATOR HCAR-RELATED"/>
    <property type="match status" value="1"/>
</dbReference>
<dbReference type="InterPro" id="IPR036388">
    <property type="entry name" value="WH-like_DNA-bd_sf"/>
</dbReference>
<dbReference type="Pfam" id="PF00126">
    <property type="entry name" value="HTH_1"/>
    <property type="match status" value="1"/>
</dbReference>
<dbReference type="Proteomes" id="UP001595698">
    <property type="component" value="Unassembled WGS sequence"/>
</dbReference>
<dbReference type="PANTHER" id="PTHR30346:SF0">
    <property type="entry name" value="HCA OPERON TRANSCRIPTIONAL ACTIVATOR HCAR"/>
    <property type="match status" value="1"/>
</dbReference>
<keyword evidence="3" id="KW-0238">DNA-binding</keyword>
<evidence type="ECO:0000256" key="2">
    <source>
        <dbReference type="ARBA" id="ARBA00023015"/>
    </source>
</evidence>
<feature type="domain" description="HTH lysR-type" evidence="5">
    <location>
        <begin position="1"/>
        <end position="58"/>
    </location>
</feature>
<dbReference type="CDD" id="cd08414">
    <property type="entry name" value="PBP2_LTTR_aromatics_like"/>
    <property type="match status" value="1"/>
</dbReference>
<dbReference type="PROSITE" id="PS50931">
    <property type="entry name" value="HTH_LYSR"/>
    <property type="match status" value="1"/>
</dbReference>
<accession>A0ABV8F758</accession>
<evidence type="ECO:0000313" key="6">
    <source>
        <dbReference type="EMBL" id="MFC3984493.1"/>
    </source>
</evidence>
<dbReference type="SUPFAM" id="SSF53850">
    <property type="entry name" value="Periplasmic binding protein-like II"/>
    <property type="match status" value="1"/>
</dbReference>
<dbReference type="Pfam" id="PF03466">
    <property type="entry name" value="LysR_substrate"/>
    <property type="match status" value="1"/>
</dbReference>
<dbReference type="EMBL" id="JBHSBC010000035">
    <property type="protein sequence ID" value="MFC3984493.1"/>
    <property type="molecule type" value="Genomic_DNA"/>
</dbReference>
<evidence type="ECO:0000256" key="4">
    <source>
        <dbReference type="ARBA" id="ARBA00023163"/>
    </source>
</evidence>
<dbReference type="SUPFAM" id="SSF46785">
    <property type="entry name" value="Winged helix' DNA-binding domain"/>
    <property type="match status" value="1"/>
</dbReference>
<evidence type="ECO:0000256" key="3">
    <source>
        <dbReference type="ARBA" id="ARBA00023125"/>
    </source>
</evidence>
<evidence type="ECO:0000256" key="1">
    <source>
        <dbReference type="ARBA" id="ARBA00009437"/>
    </source>
</evidence>
<dbReference type="InterPro" id="IPR000847">
    <property type="entry name" value="LysR_HTH_N"/>
</dbReference>
<comment type="caution">
    <text evidence="6">The sequence shown here is derived from an EMBL/GenBank/DDBJ whole genome shotgun (WGS) entry which is preliminary data.</text>
</comment>
<protein>
    <submittedName>
        <fullName evidence="6">LysR family transcriptional regulator</fullName>
    </submittedName>
</protein>
<evidence type="ECO:0000259" key="5">
    <source>
        <dbReference type="PROSITE" id="PS50931"/>
    </source>
</evidence>
<dbReference type="RefSeq" id="WP_386194359.1">
    <property type="nucleotide sequence ID" value="NZ_JBHSBC010000035.1"/>
</dbReference>
<reference evidence="7" key="1">
    <citation type="journal article" date="2019" name="Int. J. Syst. Evol. Microbiol.">
        <title>The Global Catalogue of Microorganisms (GCM) 10K type strain sequencing project: providing services to taxonomists for standard genome sequencing and annotation.</title>
        <authorList>
            <consortium name="The Broad Institute Genomics Platform"/>
            <consortium name="The Broad Institute Genome Sequencing Center for Infectious Disease"/>
            <person name="Wu L."/>
            <person name="Ma J."/>
        </authorList>
    </citation>
    <scope>NUCLEOTIDE SEQUENCE [LARGE SCALE GENOMIC DNA]</scope>
    <source>
        <strain evidence="7">TBRC 7912</strain>
    </source>
</reference>
<gene>
    <name evidence="6" type="ORF">ACFOYY_30455</name>
</gene>
<name>A0ABV8F758_9ACTN</name>
<dbReference type="InterPro" id="IPR036390">
    <property type="entry name" value="WH_DNA-bd_sf"/>
</dbReference>
<keyword evidence="7" id="KW-1185">Reference proteome</keyword>